<sequence>MIRILLFSIFATLICQTHIAKANDRINELDSIFRLHADSTIIFTGSIPFNTAPENILIISKKGDTISLFSYRYAMREIPSYKGVPRSLADYISRTKYSRRGSVVGPFFEVHPISEKKGKKLWNALMQHHPWQLKDNAILGTGCPVKPKVTKDKEGNTIEEYKGRNMESHSYNVRLVTKTDSKKLSYFAPEDLQKECPPEEDRQHIISIKRLLLRSFGKNSIFE</sequence>
<dbReference type="EMBL" id="CP002584">
    <property type="protein sequence ID" value="ADZ77438.1"/>
    <property type="molecule type" value="Genomic_DNA"/>
</dbReference>
<evidence type="ECO:0000313" key="1">
    <source>
        <dbReference type="EMBL" id="ADZ77438.1"/>
    </source>
</evidence>
<reference evidence="1" key="1">
    <citation type="submission" date="2011-03" db="EMBL/GenBank/DDBJ databases">
        <title>Complete sequence of Sphingobacterium sp. 21.</title>
        <authorList>
            <consortium name="US DOE Joint Genome Institute"/>
            <person name="Lucas S."/>
            <person name="Copeland A."/>
            <person name="Lapidus A."/>
            <person name="Cheng J.-F."/>
            <person name="Goodwin L."/>
            <person name="Pitluck S."/>
            <person name="Davenport K."/>
            <person name="Detter J.C."/>
            <person name="Han C."/>
            <person name="Tapia R."/>
            <person name="Land M."/>
            <person name="Hauser L."/>
            <person name="Kyrpides N."/>
            <person name="Ivanova N."/>
            <person name="Ovchinnikova G."/>
            <person name="Pagani I."/>
            <person name="Siebers A.K."/>
            <person name="Allgaier M."/>
            <person name="Thelen M.P."/>
            <person name="Hugenholtz P."/>
            <person name="Woyke T."/>
        </authorList>
    </citation>
    <scope>NUCLEOTIDE SEQUENCE</scope>
    <source>
        <strain evidence="1">21</strain>
    </source>
</reference>
<dbReference type="eggNOG" id="ENOG50346Y1">
    <property type="taxonomic scope" value="Bacteria"/>
</dbReference>
<gene>
    <name evidence="1" type="ordered locus">Sph21_0863</name>
</gene>
<protein>
    <submittedName>
        <fullName evidence="1">Uncharacterized protein</fullName>
    </submittedName>
</protein>
<proteinExistence type="predicted"/>
<dbReference type="HOGENOM" id="CLU_1239485_0_0_10"/>
<dbReference type="PATRIC" id="fig|743722.3.peg.926"/>
<name>F4CBJ0_SPHS2</name>
<dbReference type="AlphaFoldDB" id="F4CBJ0"/>
<dbReference type="OrthoDB" id="881598at2"/>
<organism evidence="1">
    <name type="scientific">Sphingobacterium sp. (strain 21)</name>
    <dbReference type="NCBI Taxonomy" id="743722"/>
    <lineage>
        <taxon>Bacteria</taxon>
        <taxon>Pseudomonadati</taxon>
        <taxon>Bacteroidota</taxon>
        <taxon>Sphingobacteriia</taxon>
        <taxon>Sphingobacteriales</taxon>
        <taxon>Sphingobacteriaceae</taxon>
        <taxon>Sphingobacterium</taxon>
    </lineage>
</organism>
<dbReference type="KEGG" id="shg:Sph21_0863"/>
<accession>F4CBJ0</accession>